<accession>A0A1I8Q2R5</accession>
<dbReference type="PANTHER" id="PTHR11012:SF6">
    <property type="entry name" value="CHK DOMAIN OV1-RELATED"/>
    <property type="match status" value="1"/>
</dbReference>
<dbReference type="Pfam" id="PF02958">
    <property type="entry name" value="EcKL"/>
    <property type="match status" value="1"/>
</dbReference>
<gene>
    <name evidence="2" type="primary">106080389</name>
</gene>
<keyword evidence="3" id="KW-1185">Reference proteome</keyword>
<evidence type="ECO:0000313" key="3">
    <source>
        <dbReference type="Proteomes" id="UP000095300"/>
    </source>
</evidence>
<feature type="domain" description="CHK kinase-like" evidence="1">
    <location>
        <begin position="77"/>
        <end position="271"/>
    </location>
</feature>
<dbReference type="Proteomes" id="UP000095300">
    <property type="component" value="Unassembled WGS sequence"/>
</dbReference>
<dbReference type="InterPro" id="IPR015897">
    <property type="entry name" value="CHK_kinase-like"/>
</dbReference>
<dbReference type="EnsemblMetazoa" id="SCAU013349-RA">
    <property type="protein sequence ID" value="SCAU013349-PA"/>
    <property type="gene ID" value="SCAU013349"/>
</dbReference>
<evidence type="ECO:0000313" key="2">
    <source>
        <dbReference type="EnsemblMetazoa" id="SCAU013349-PA"/>
    </source>
</evidence>
<organism evidence="2 3">
    <name type="scientific">Stomoxys calcitrans</name>
    <name type="common">Stable fly</name>
    <name type="synonym">Conops calcitrans</name>
    <dbReference type="NCBI Taxonomy" id="35570"/>
    <lineage>
        <taxon>Eukaryota</taxon>
        <taxon>Metazoa</taxon>
        <taxon>Ecdysozoa</taxon>
        <taxon>Arthropoda</taxon>
        <taxon>Hexapoda</taxon>
        <taxon>Insecta</taxon>
        <taxon>Pterygota</taxon>
        <taxon>Neoptera</taxon>
        <taxon>Endopterygota</taxon>
        <taxon>Diptera</taxon>
        <taxon>Brachycera</taxon>
        <taxon>Muscomorpha</taxon>
        <taxon>Muscoidea</taxon>
        <taxon>Muscidae</taxon>
        <taxon>Stomoxys</taxon>
    </lineage>
</organism>
<dbReference type="SUPFAM" id="SSF56112">
    <property type="entry name" value="Protein kinase-like (PK-like)"/>
    <property type="match status" value="1"/>
</dbReference>
<protein>
    <recommendedName>
        <fullName evidence="1">CHK kinase-like domain-containing protein</fullName>
    </recommendedName>
</protein>
<proteinExistence type="predicted"/>
<dbReference type="InterPro" id="IPR011009">
    <property type="entry name" value="Kinase-like_dom_sf"/>
</dbReference>
<dbReference type="VEuPathDB" id="VectorBase:SCAU013349"/>
<dbReference type="AlphaFoldDB" id="A0A1I8Q2R5"/>
<name>A0A1I8Q2R5_STOCA</name>
<dbReference type="SMART" id="SM00587">
    <property type="entry name" value="CHK"/>
    <property type="match status" value="1"/>
</dbReference>
<dbReference type="PANTHER" id="PTHR11012">
    <property type="entry name" value="PROTEIN KINASE-LIKE DOMAIN-CONTAINING"/>
    <property type="match status" value="1"/>
</dbReference>
<evidence type="ECO:0000259" key="1">
    <source>
        <dbReference type="SMART" id="SM00587"/>
    </source>
</evidence>
<dbReference type="InterPro" id="IPR004119">
    <property type="entry name" value="EcKL"/>
</dbReference>
<dbReference type="STRING" id="35570.A0A1I8Q2R5"/>
<sequence>MLRHDGSLKYKSYIFKTMLENDKGGKIINELALFPKELQMYCKYLPAFENLYKKAGWHIQLAPRCLLAERKDNIINFMFEDLQERNFKNANRLEGFDMVHMQHSLRKLAEFHAASAVYEEQNGAYPEDFQYSFIDTRHNLSYLQSKYNTTISSYNKAMALWNWDKAEEYIQKLPTFDQYWKCALASLEPSPNSFNVLNHCDFWSSNIMFAYLPNGELDNTLLLDFQICKWGSPAEDLLFFLTTSPNGDIILKEHDSFVVLYHARLVECLRVLGYRKSIPSLRSIHQDMFDKRNTYYAFFACINHVPIGLFPADKDSSIQNFARPDELGENLRMKAFTNPNFVKIVKELFKFYHQRGIFNFEDYD</sequence>
<dbReference type="Gene3D" id="3.90.1200.10">
    <property type="match status" value="1"/>
</dbReference>
<reference evidence="2" key="1">
    <citation type="submission" date="2020-05" db="UniProtKB">
        <authorList>
            <consortium name="EnsemblMetazoa"/>
        </authorList>
    </citation>
    <scope>IDENTIFICATION</scope>
    <source>
        <strain evidence="2">USDA</strain>
    </source>
</reference>